<keyword evidence="1" id="KW-0472">Membrane</keyword>
<dbReference type="Pfam" id="PF06808">
    <property type="entry name" value="DctM"/>
    <property type="match status" value="1"/>
</dbReference>
<dbReference type="RefSeq" id="WP_349118566.1">
    <property type="nucleotide sequence ID" value="NZ_JBBMFM010000116.1"/>
</dbReference>
<dbReference type="Proteomes" id="UP001454086">
    <property type="component" value="Unassembled WGS sequence"/>
</dbReference>
<keyword evidence="4" id="KW-1185">Reference proteome</keyword>
<feature type="non-terminal residue" evidence="3">
    <location>
        <position position="377"/>
    </location>
</feature>
<organism evidence="3 4">
    <name type="scientific">Enterocloster hominis</name>
    <name type="common">ex Hitch et al. 2024</name>
    <dbReference type="NCBI Taxonomy" id="1917870"/>
    <lineage>
        <taxon>Bacteria</taxon>
        <taxon>Bacillati</taxon>
        <taxon>Bacillota</taxon>
        <taxon>Clostridia</taxon>
        <taxon>Lachnospirales</taxon>
        <taxon>Lachnospiraceae</taxon>
        <taxon>Enterocloster</taxon>
    </lineage>
</organism>
<keyword evidence="1" id="KW-0812">Transmembrane</keyword>
<feature type="transmembrane region" description="Helical" evidence="1">
    <location>
        <begin position="127"/>
        <end position="145"/>
    </location>
</feature>
<sequence length="377" mass="41046">MKRELSGGLALAVRIIASVFALIYLYASGFGIPVKTTELTRGLFILFVYVLGFLIYAPGKKLSRSKKALAVDTCLAALSSACVLYWIFQYAEYCRSRVSNPNTLDIVFGAAFLLLSLEIVRRAMGKTLPILGIVFVLLCYLGPYLPSILTHKGFKISRIIEFCFMTTEGIMGSVTSTFATYVMPFLIFGVFLQMSGGGDFFVDLSKAICGKFPGGAALMAIWCCCLFGMISGSPIACAMTVGAFVIPMMTKAGYTKEMAGAITASASTGGQFMPPVMGAGAFLLATLTETPYSQIIVMATVPALLYYLSLTTQVYFSARRDNLSGVPKEDQLPLSKVMKEGWYYLLVLVACTYFIVKGYSIPKMAFWSTVFLFICSM</sequence>
<feature type="transmembrane region" description="Helical" evidence="1">
    <location>
        <begin position="103"/>
        <end position="120"/>
    </location>
</feature>
<dbReference type="InterPro" id="IPR010656">
    <property type="entry name" value="DctM"/>
</dbReference>
<name>A0ABV1DB69_9FIRM</name>
<feature type="domain" description="TRAP C4-dicarboxylate transport system permease DctM subunit" evidence="2">
    <location>
        <begin position="113"/>
        <end position="374"/>
    </location>
</feature>
<feature type="transmembrane region" description="Helical" evidence="1">
    <location>
        <begin position="341"/>
        <end position="359"/>
    </location>
</feature>
<proteinExistence type="predicted"/>
<reference evidence="3 4" key="1">
    <citation type="submission" date="2024-03" db="EMBL/GenBank/DDBJ databases">
        <title>Human intestinal bacterial collection.</title>
        <authorList>
            <person name="Pauvert C."/>
            <person name="Hitch T.C.A."/>
            <person name="Clavel T."/>
        </authorList>
    </citation>
    <scope>NUCLEOTIDE SEQUENCE [LARGE SCALE GENOMIC DNA]</scope>
    <source>
        <strain evidence="3 4">CLA-SR-H021</strain>
    </source>
</reference>
<gene>
    <name evidence="3" type="ORF">WMQ36_21840</name>
</gene>
<dbReference type="NCBIfam" id="TIGR02123">
    <property type="entry name" value="TRAP_fused"/>
    <property type="match status" value="1"/>
</dbReference>
<dbReference type="EMBL" id="JBBMFM010000116">
    <property type="protein sequence ID" value="MEQ2427611.1"/>
    <property type="molecule type" value="Genomic_DNA"/>
</dbReference>
<dbReference type="InterPro" id="IPR011853">
    <property type="entry name" value="TRAP_DctM-Dct_fused"/>
</dbReference>
<dbReference type="PANTHER" id="PTHR43849">
    <property type="entry name" value="BLL3936 PROTEIN"/>
    <property type="match status" value="1"/>
</dbReference>
<dbReference type="PANTHER" id="PTHR43849:SF2">
    <property type="entry name" value="BLL3936 PROTEIN"/>
    <property type="match status" value="1"/>
</dbReference>
<feature type="transmembrane region" description="Helical" evidence="1">
    <location>
        <begin position="7"/>
        <end position="27"/>
    </location>
</feature>
<protein>
    <submittedName>
        <fullName evidence="3">TRAP transporter fused permease subunit</fullName>
    </submittedName>
</protein>
<evidence type="ECO:0000256" key="1">
    <source>
        <dbReference type="SAM" id="Phobius"/>
    </source>
</evidence>
<feature type="transmembrane region" description="Helical" evidence="1">
    <location>
        <begin position="258"/>
        <end position="283"/>
    </location>
</feature>
<keyword evidence="1" id="KW-1133">Transmembrane helix</keyword>
<feature type="transmembrane region" description="Helical" evidence="1">
    <location>
        <begin position="216"/>
        <end position="246"/>
    </location>
</feature>
<feature type="transmembrane region" description="Helical" evidence="1">
    <location>
        <begin position="39"/>
        <end position="57"/>
    </location>
</feature>
<accession>A0ABV1DB69</accession>
<feature type="transmembrane region" description="Helical" evidence="1">
    <location>
        <begin position="295"/>
        <end position="316"/>
    </location>
</feature>
<evidence type="ECO:0000259" key="2">
    <source>
        <dbReference type="Pfam" id="PF06808"/>
    </source>
</evidence>
<feature type="transmembrane region" description="Helical" evidence="1">
    <location>
        <begin position="181"/>
        <end position="204"/>
    </location>
</feature>
<evidence type="ECO:0000313" key="3">
    <source>
        <dbReference type="EMBL" id="MEQ2427611.1"/>
    </source>
</evidence>
<evidence type="ECO:0000313" key="4">
    <source>
        <dbReference type="Proteomes" id="UP001454086"/>
    </source>
</evidence>
<comment type="caution">
    <text evidence="3">The sequence shown here is derived from an EMBL/GenBank/DDBJ whole genome shotgun (WGS) entry which is preliminary data.</text>
</comment>
<feature type="transmembrane region" description="Helical" evidence="1">
    <location>
        <begin position="69"/>
        <end position="88"/>
    </location>
</feature>